<dbReference type="CDD" id="cd09597">
    <property type="entry name" value="M4_TLP"/>
    <property type="match status" value="1"/>
</dbReference>
<evidence type="ECO:0000313" key="17">
    <source>
        <dbReference type="Proteomes" id="UP000217257"/>
    </source>
</evidence>
<dbReference type="PANTHER" id="PTHR33794">
    <property type="entry name" value="BACILLOLYSIN"/>
    <property type="match status" value="1"/>
</dbReference>
<organism evidence="16 17">
    <name type="scientific">Cystobacter fuscus</name>
    <dbReference type="NCBI Taxonomy" id="43"/>
    <lineage>
        <taxon>Bacteria</taxon>
        <taxon>Pseudomonadati</taxon>
        <taxon>Myxococcota</taxon>
        <taxon>Myxococcia</taxon>
        <taxon>Myxococcales</taxon>
        <taxon>Cystobacterineae</taxon>
        <taxon>Archangiaceae</taxon>
        <taxon>Cystobacter</taxon>
    </lineage>
</organism>
<feature type="domain" description="Peptidase M4" evidence="12">
    <location>
        <begin position="197"/>
        <end position="344"/>
    </location>
</feature>
<dbReference type="Gene3D" id="1.10.390.10">
    <property type="entry name" value="Neutral Protease Domain 2"/>
    <property type="match status" value="1"/>
</dbReference>
<dbReference type="PANTHER" id="PTHR33794:SF1">
    <property type="entry name" value="BACILLOLYSIN"/>
    <property type="match status" value="1"/>
</dbReference>
<dbReference type="AlphaFoldDB" id="A0A250JAY2"/>
<dbReference type="Pfam" id="PF07504">
    <property type="entry name" value="FTP"/>
    <property type="match status" value="1"/>
</dbReference>
<evidence type="ECO:0000313" key="16">
    <source>
        <dbReference type="EMBL" id="ATB41069.1"/>
    </source>
</evidence>
<feature type="domain" description="Peptidase M4 C-terminal" evidence="13">
    <location>
        <begin position="347"/>
        <end position="513"/>
    </location>
</feature>
<gene>
    <name evidence="16" type="ORF">CYFUS_006531</name>
</gene>
<dbReference type="Pfam" id="PF03413">
    <property type="entry name" value="PepSY"/>
    <property type="match status" value="1"/>
</dbReference>
<name>A0A250JAY2_9BACT</name>
<evidence type="ECO:0000256" key="7">
    <source>
        <dbReference type="ARBA" id="ARBA00022833"/>
    </source>
</evidence>
<keyword evidence="9" id="KW-0865">Zymogen</keyword>
<feature type="active site" description="Proton donor" evidence="10">
    <location>
        <position position="425"/>
    </location>
</feature>
<dbReference type="EC" id="3.4.24.-" evidence="11"/>
<evidence type="ECO:0000259" key="13">
    <source>
        <dbReference type="Pfam" id="PF02868"/>
    </source>
</evidence>
<keyword evidence="4" id="KW-0479">Metal-binding</keyword>
<dbReference type="PROSITE" id="PS51257">
    <property type="entry name" value="PROKAR_LIPOPROTEIN"/>
    <property type="match status" value="1"/>
</dbReference>
<keyword evidence="11" id="KW-0964">Secreted</keyword>
<dbReference type="InterPro" id="IPR027268">
    <property type="entry name" value="Peptidase_M4/M1_CTD_sf"/>
</dbReference>
<keyword evidence="5" id="KW-0732">Signal</keyword>
<evidence type="ECO:0000256" key="6">
    <source>
        <dbReference type="ARBA" id="ARBA00022801"/>
    </source>
</evidence>
<dbReference type="SUPFAM" id="SSF55486">
    <property type="entry name" value="Metalloproteases ('zincins'), catalytic domain"/>
    <property type="match status" value="1"/>
</dbReference>
<dbReference type="Gene3D" id="3.10.450.490">
    <property type="match status" value="1"/>
</dbReference>
<comment type="cofactor">
    <cofactor evidence="1 11">
        <name>Zn(2+)</name>
        <dbReference type="ChEBI" id="CHEBI:29105"/>
    </cofactor>
</comment>
<dbReference type="EMBL" id="CP022098">
    <property type="protein sequence ID" value="ATB41069.1"/>
    <property type="molecule type" value="Genomic_DNA"/>
</dbReference>
<dbReference type="InterPro" id="IPR001570">
    <property type="entry name" value="Peptidase_M4_C_domain"/>
</dbReference>
<evidence type="ECO:0000256" key="5">
    <source>
        <dbReference type="ARBA" id="ARBA00022729"/>
    </source>
</evidence>
<evidence type="ECO:0000256" key="9">
    <source>
        <dbReference type="ARBA" id="ARBA00023145"/>
    </source>
</evidence>
<evidence type="ECO:0000256" key="8">
    <source>
        <dbReference type="ARBA" id="ARBA00023049"/>
    </source>
</evidence>
<evidence type="ECO:0000259" key="12">
    <source>
        <dbReference type="Pfam" id="PF01447"/>
    </source>
</evidence>
<comment type="function">
    <text evidence="11">Extracellular zinc metalloprotease.</text>
</comment>
<dbReference type="InterPro" id="IPR011096">
    <property type="entry name" value="FTP_domain"/>
</dbReference>
<dbReference type="InterPro" id="IPR023612">
    <property type="entry name" value="Peptidase_M4"/>
</dbReference>
<keyword evidence="3 11" id="KW-0645">Protease</keyword>
<comment type="similarity">
    <text evidence="2 11">Belongs to the peptidase M4 family.</text>
</comment>
<dbReference type="InterPro" id="IPR050728">
    <property type="entry name" value="Zinc_Metalloprotease_M4"/>
</dbReference>
<dbReference type="InterPro" id="IPR013856">
    <property type="entry name" value="Peptidase_M4_domain"/>
</dbReference>
<evidence type="ECO:0000259" key="15">
    <source>
        <dbReference type="Pfam" id="PF07504"/>
    </source>
</evidence>
<dbReference type="GO" id="GO:0046872">
    <property type="term" value="F:metal ion binding"/>
    <property type="evidence" value="ECO:0007669"/>
    <property type="project" value="UniProtKB-UniRule"/>
</dbReference>
<dbReference type="PRINTS" id="PR00730">
    <property type="entry name" value="THERMOLYSIN"/>
</dbReference>
<dbReference type="GO" id="GO:0004222">
    <property type="term" value="F:metalloendopeptidase activity"/>
    <property type="evidence" value="ECO:0007669"/>
    <property type="project" value="UniProtKB-UniRule"/>
</dbReference>
<dbReference type="Gene3D" id="3.10.170.10">
    <property type="match status" value="1"/>
</dbReference>
<comment type="subcellular location">
    <subcellularLocation>
        <location evidence="11">Secreted</location>
    </subcellularLocation>
</comment>
<evidence type="ECO:0000259" key="14">
    <source>
        <dbReference type="Pfam" id="PF03413"/>
    </source>
</evidence>
<sequence length="514" mass="53583">MSRKLFASLATLTLVGCGSTSNNVTSSVELDAVEGAGAVAQAQAALKSRQQEGEEFVARGAILDDNGDSHVRFDRRFQGLRVLGGDFVSHQSQNGALRELTHAGPESLQGLSVKPSLSAERATQLAERAFIGKRDGGSASAELVVFARGEKPVAAYEVVLEGVKDDGTPSELHVVINAQTGAVLETADAIETAATTSTGNSLYLGAVSIATNSISTGYEMRDPSRGNGFYTLNLANGTSGGSVFTSTTSSFGNGTTSNAASAGVDAHYGIQKTYDYFKNIHGRNGIDGAGGTGYNRVHYSSRYNNAFWSDSCFCMTYGDGDGTTFTPLTAIDVAGHEMTHGVTSRTARLVYSGESGGLNEATSDIFGSMVEYYAANASDPGDYLIGEKIYTPGTSGDALRYMANPSKDGKSANCWSSSVGSLDVHYSSGVANHFFYLLAEGSTGSTTCNGSTLSGIGRSAAEKIWYRALTVYMTSSTKYAGARTATLSAAKDLFGSGSTQYNAVAAAWTAVSVN</sequence>
<evidence type="ECO:0000256" key="10">
    <source>
        <dbReference type="PIRSR" id="PIRSR623612-1"/>
    </source>
</evidence>
<keyword evidence="6 11" id="KW-0378">Hydrolase</keyword>
<evidence type="ECO:0000256" key="1">
    <source>
        <dbReference type="ARBA" id="ARBA00001947"/>
    </source>
</evidence>
<evidence type="ECO:0000256" key="11">
    <source>
        <dbReference type="RuleBase" id="RU366073"/>
    </source>
</evidence>
<dbReference type="Pfam" id="PF02868">
    <property type="entry name" value="Peptidase_M4_C"/>
    <property type="match status" value="1"/>
</dbReference>
<feature type="domain" description="PepSY" evidence="14">
    <location>
        <begin position="117"/>
        <end position="186"/>
    </location>
</feature>
<keyword evidence="7 11" id="KW-0862">Zinc</keyword>
<dbReference type="Proteomes" id="UP000217257">
    <property type="component" value="Chromosome"/>
</dbReference>
<keyword evidence="8 11" id="KW-0482">Metalloprotease</keyword>
<dbReference type="KEGG" id="cfus:CYFUS_006531"/>
<dbReference type="InterPro" id="IPR025711">
    <property type="entry name" value="PepSY"/>
</dbReference>
<reference evidence="16 17" key="1">
    <citation type="submission" date="2017-06" db="EMBL/GenBank/DDBJ databases">
        <title>Sequencing and comparative analysis of myxobacterial genomes.</title>
        <authorList>
            <person name="Rupp O."/>
            <person name="Goesmann A."/>
            <person name="Sogaard-Andersen L."/>
        </authorList>
    </citation>
    <scope>NUCLEOTIDE SEQUENCE [LARGE SCALE GENOMIC DNA]</scope>
    <source>
        <strain evidence="16 17">DSM 52655</strain>
    </source>
</reference>
<feature type="domain" description="FTP" evidence="15">
    <location>
        <begin position="55"/>
        <end position="98"/>
    </location>
</feature>
<dbReference type="RefSeq" id="WP_095988846.1">
    <property type="nucleotide sequence ID" value="NZ_CP022098.1"/>
</dbReference>
<proteinExistence type="inferred from homology"/>
<feature type="active site" evidence="10">
    <location>
        <position position="337"/>
    </location>
</feature>
<dbReference type="Pfam" id="PF01447">
    <property type="entry name" value="Peptidase_M4"/>
    <property type="match status" value="1"/>
</dbReference>
<evidence type="ECO:0000256" key="2">
    <source>
        <dbReference type="ARBA" id="ARBA00009388"/>
    </source>
</evidence>
<evidence type="ECO:0000256" key="4">
    <source>
        <dbReference type="ARBA" id="ARBA00022723"/>
    </source>
</evidence>
<dbReference type="GO" id="GO:0006508">
    <property type="term" value="P:proteolysis"/>
    <property type="evidence" value="ECO:0007669"/>
    <property type="project" value="UniProtKB-KW"/>
</dbReference>
<dbReference type="GO" id="GO:0005576">
    <property type="term" value="C:extracellular region"/>
    <property type="evidence" value="ECO:0007669"/>
    <property type="project" value="UniProtKB-SubCell"/>
</dbReference>
<evidence type="ECO:0000256" key="3">
    <source>
        <dbReference type="ARBA" id="ARBA00022670"/>
    </source>
</evidence>
<protein>
    <recommendedName>
        <fullName evidence="11">Neutral metalloproteinase</fullName>
        <ecNumber evidence="11">3.4.24.-</ecNumber>
    </recommendedName>
</protein>
<accession>A0A250JAY2</accession>